<feature type="repeat" description="WD" evidence="3">
    <location>
        <begin position="59"/>
        <end position="100"/>
    </location>
</feature>
<evidence type="ECO:0000313" key="4">
    <source>
        <dbReference type="EMBL" id="CAK68313.1"/>
    </source>
</evidence>
<dbReference type="InterPro" id="IPR036322">
    <property type="entry name" value="WD40_repeat_dom_sf"/>
</dbReference>
<feature type="repeat" description="WD" evidence="3">
    <location>
        <begin position="101"/>
        <end position="142"/>
    </location>
</feature>
<gene>
    <name evidence="4" type="ORF">GSPATT00037097001</name>
</gene>
<dbReference type="InParanoid" id="A0CBZ6"/>
<evidence type="ECO:0000256" key="3">
    <source>
        <dbReference type="PROSITE-ProRule" id="PRU00221"/>
    </source>
</evidence>
<dbReference type="Proteomes" id="UP000000600">
    <property type="component" value="Unassembled WGS sequence"/>
</dbReference>
<dbReference type="OrthoDB" id="414519at2759"/>
<dbReference type="eggNOG" id="KOG0272">
    <property type="taxonomic scope" value="Eukaryota"/>
</dbReference>
<evidence type="ECO:0000256" key="1">
    <source>
        <dbReference type="ARBA" id="ARBA00022574"/>
    </source>
</evidence>
<evidence type="ECO:0000313" key="5">
    <source>
        <dbReference type="Proteomes" id="UP000000600"/>
    </source>
</evidence>
<dbReference type="PANTHER" id="PTHR19848:SF8">
    <property type="entry name" value="F-BOX AND WD REPEAT DOMAIN CONTAINING 7"/>
    <property type="match status" value="1"/>
</dbReference>
<dbReference type="PROSITE" id="PS00678">
    <property type="entry name" value="WD_REPEATS_1"/>
    <property type="match status" value="4"/>
</dbReference>
<name>A0CBZ6_PARTE</name>
<dbReference type="InterPro" id="IPR019775">
    <property type="entry name" value="WD40_repeat_CS"/>
</dbReference>
<proteinExistence type="predicted"/>
<dbReference type="HOGENOM" id="CLU_000288_57_33_1"/>
<dbReference type="AlphaFoldDB" id="A0CBZ6"/>
<dbReference type="RefSeq" id="XP_001435710.1">
    <property type="nucleotide sequence ID" value="XM_001435673.1"/>
</dbReference>
<dbReference type="KEGG" id="ptm:GSPATT00037097001"/>
<dbReference type="PROSITE" id="PS50294">
    <property type="entry name" value="WD_REPEATS_REGION"/>
    <property type="match status" value="5"/>
</dbReference>
<feature type="repeat" description="WD" evidence="3">
    <location>
        <begin position="232"/>
        <end position="261"/>
    </location>
</feature>
<dbReference type="EMBL" id="CT868058">
    <property type="protein sequence ID" value="CAK68313.1"/>
    <property type="molecule type" value="Genomic_DNA"/>
</dbReference>
<dbReference type="STRING" id="5888.A0CBZ6"/>
<accession>A0CBZ6</accession>
<evidence type="ECO:0000256" key="2">
    <source>
        <dbReference type="ARBA" id="ARBA00022737"/>
    </source>
</evidence>
<dbReference type="GeneID" id="5021495"/>
<dbReference type="InterPro" id="IPR001680">
    <property type="entry name" value="WD40_rpt"/>
</dbReference>
<dbReference type="PRINTS" id="PR00320">
    <property type="entry name" value="GPROTEINBRPT"/>
</dbReference>
<dbReference type="Pfam" id="PF00400">
    <property type="entry name" value="WD40"/>
    <property type="match status" value="6"/>
</dbReference>
<dbReference type="SUPFAM" id="SSF50978">
    <property type="entry name" value="WD40 repeat-like"/>
    <property type="match status" value="1"/>
</dbReference>
<dbReference type="OMA" id="NVMHPLK"/>
<keyword evidence="1 3" id="KW-0853">WD repeat</keyword>
<dbReference type="InterPro" id="IPR020472">
    <property type="entry name" value="WD40_PAC1"/>
</dbReference>
<dbReference type="InterPro" id="IPR015943">
    <property type="entry name" value="WD40/YVTN_repeat-like_dom_sf"/>
</dbReference>
<reference evidence="4 5" key="1">
    <citation type="journal article" date="2006" name="Nature">
        <title>Global trends of whole-genome duplications revealed by the ciliate Paramecium tetraurelia.</title>
        <authorList>
            <consortium name="Genoscope"/>
            <person name="Aury J.-M."/>
            <person name="Jaillon O."/>
            <person name="Duret L."/>
            <person name="Noel B."/>
            <person name="Jubin C."/>
            <person name="Porcel B.M."/>
            <person name="Segurens B."/>
            <person name="Daubin V."/>
            <person name="Anthouard V."/>
            <person name="Aiach N."/>
            <person name="Arnaiz O."/>
            <person name="Billaut A."/>
            <person name="Beisson J."/>
            <person name="Blanc I."/>
            <person name="Bouhouche K."/>
            <person name="Camara F."/>
            <person name="Duharcourt S."/>
            <person name="Guigo R."/>
            <person name="Gogendeau D."/>
            <person name="Katinka M."/>
            <person name="Keller A.-M."/>
            <person name="Kissmehl R."/>
            <person name="Klotz C."/>
            <person name="Koll F."/>
            <person name="Le Moue A."/>
            <person name="Lepere C."/>
            <person name="Malinsky S."/>
            <person name="Nowacki M."/>
            <person name="Nowak J.K."/>
            <person name="Plattner H."/>
            <person name="Poulain J."/>
            <person name="Ruiz F."/>
            <person name="Serrano V."/>
            <person name="Zagulski M."/>
            <person name="Dessen P."/>
            <person name="Betermier M."/>
            <person name="Weissenbach J."/>
            <person name="Scarpelli C."/>
            <person name="Schachter V."/>
            <person name="Sperling L."/>
            <person name="Meyer E."/>
            <person name="Cohen J."/>
            <person name="Wincker P."/>
        </authorList>
    </citation>
    <scope>NUCLEOTIDE SEQUENCE [LARGE SCALE GENOMIC DNA]</scope>
    <source>
        <strain evidence="4 5">Stock d4-2</strain>
    </source>
</reference>
<keyword evidence="2" id="KW-0677">Repeat</keyword>
<protein>
    <submittedName>
        <fullName evidence="4">Uncharacterized protein</fullName>
    </submittedName>
</protein>
<sequence length="330" mass="36491">MSIRLWDLKTGSQKVKLDGHTRAVNSICFSPDGITLVSGGRDKTIRLWNVKTESQIGKLDGHTSEVDSICFSSDGTTLASSSSDNTIRLWDVKTGQQKAKIDCHQYSVSSVCFSSDGTKLAYDNLDESICLWDVKIGQSMLEFKGHEDPIISVCFSPEDTTLASGSWDRSIRLWDVKTGQQKAKLDGHSSVVRSVSFSPDVLITLSVYGMLRQDHKQPNQVIIKIRLILSVYSPDGTTLASGSADESIRLWDVKSGQEKLTQNNLQKDTQLQSKSPIFTERTSPYVSILHISQTPYVEAQGALILKGDFVNFQGVDLSQLFKSKGSLIYK</sequence>
<organism evidence="4 5">
    <name type="scientific">Paramecium tetraurelia</name>
    <dbReference type="NCBI Taxonomy" id="5888"/>
    <lineage>
        <taxon>Eukaryota</taxon>
        <taxon>Sar</taxon>
        <taxon>Alveolata</taxon>
        <taxon>Ciliophora</taxon>
        <taxon>Intramacronucleata</taxon>
        <taxon>Oligohymenophorea</taxon>
        <taxon>Peniculida</taxon>
        <taxon>Parameciidae</taxon>
        <taxon>Paramecium</taxon>
    </lineage>
</organism>
<dbReference type="Gene3D" id="2.130.10.10">
    <property type="entry name" value="YVTN repeat-like/Quinoprotein amine dehydrogenase"/>
    <property type="match status" value="3"/>
</dbReference>
<dbReference type="CDD" id="cd00200">
    <property type="entry name" value="WD40"/>
    <property type="match status" value="1"/>
</dbReference>
<feature type="repeat" description="WD" evidence="3">
    <location>
        <begin position="17"/>
        <end position="58"/>
    </location>
</feature>
<dbReference type="SMART" id="SM00320">
    <property type="entry name" value="WD40"/>
    <property type="match status" value="6"/>
</dbReference>
<dbReference type="PANTHER" id="PTHR19848">
    <property type="entry name" value="WD40 REPEAT PROTEIN"/>
    <property type="match status" value="1"/>
</dbReference>
<feature type="repeat" description="WD" evidence="3">
    <location>
        <begin position="143"/>
        <end position="184"/>
    </location>
</feature>
<keyword evidence="5" id="KW-1185">Reference proteome</keyword>
<dbReference type="PROSITE" id="PS50082">
    <property type="entry name" value="WD_REPEATS_2"/>
    <property type="match status" value="5"/>
</dbReference>